<dbReference type="Pfam" id="PF00206">
    <property type="entry name" value="Lyase_1"/>
    <property type="match status" value="1"/>
</dbReference>
<dbReference type="PANTHER" id="PTHR43172">
    <property type="entry name" value="ADENYLOSUCCINATE LYASE"/>
    <property type="match status" value="1"/>
</dbReference>
<dbReference type="EMBL" id="UXSR01000118">
    <property type="protein sequence ID" value="VDD75078.1"/>
    <property type="molecule type" value="Genomic_DNA"/>
</dbReference>
<dbReference type="GO" id="GO:0044208">
    <property type="term" value="P:'de novo' AMP biosynthetic process"/>
    <property type="evidence" value="ECO:0007669"/>
    <property type="project" value="UniProtKB-UniPathway"/>
</dbReference>
<reference evidence="6" key="2">
    <citation type="submission" date="2019-11" db="UniProtKB">
        <authorList>
            <consortium name="WormBaseParasite"/>
        </authorList>
    </citation>
    <scope>IDENTIFICATION</scope>
</reference>
<dbReference type="InterPro" id="IPR000362">
    <property type="entry name" value="Fumarate_lyase_fam"/>
</dbReference>
<dbReference type="WBParaSite" id="MCU_005141-RA">
    <property type="protein sequence ID" value="MCU_005141-RA"/>
    <property type="gene ID" value="MCU_005141"/>
</dbReference>
<name>A0A0R3U3E3_MESCO</name>
<dbReference type="InterPro" id="IPR008948">
    <property type="entry name" value="L-Aspartase-like"/>
</dbReference>
<gene>
    <name evidence="4" type="ORF">MCOS_LOCUS1081</name>
</gene>
<keyword evidence="1 2" id="KW-0456">Lyase</keyword>
<dbReference type="GO" id="GO:0005829">
    <property type="term" value="C:cytosol"/>
    <property type="evidence" value="ECO:0007669"/>
    <property type="project" value="TreeGrafter"/>
</dbReference>
<dbReference type="AlphaFoldDB" id="A0A0R3U3E3"/>
<dbReference type="PANTHER" id="PTHR43172:SF1">
    <property type="entry name" value="ADENYLOSUCCINATE LYASE"/>
    <property type="match status" value="1"/>
</dbReference>
<dbReference type="InterPro" id="IPR019468">
    <property type="entry name" value="AdenyloSucc_lyase_C"/>
</dbReference>
<dbReference type="Gene3D" id="1.10.40.30">
    <property type="entry name" value="Fumarase/aspartase (C-terminal domain)"/>
    <property type="match status" value="1"/>
</dbReference>
<dbReference type="InterPro" id="IPR020557">
    <property type="entry name" value="Fumarate_lyase_CS"/>
</dbReference>
<dbReference type="EC" id="4.3.2.2" evidence="2"/>
<dbReference type="UniPathway" id="UPA00074">
    <property type="reaction ID" value="UER00132"/>
</dbReference>
<comment type="catalytic activity">
    <reaction evidence="2">
        <text>(2S)-2-[5-amino-1-(5-phospho-beta-D-ribosyl)imidazole-4-carboxamido]succinate = 5-amino-1-(5-phospho-beta-D-ribosyl)imidazole-4-carboxamide + fumarate</text>
        <dbReference type="Rhea" id="RHEA:23920"/>
        <dbReference type="ChEBI" id="CHEBI:29806"/>
        <dbReference type="ChEBI" id="CHEBI:58443"/>
        <dbReference type="ChEBI" id="CHEBI:58475"/>
        <dbReference type="EC" id="4.3.2.2"/>
    </reaction>
</comment>
<evidence type="ECO:0000313" key="5">
    <source>
        <dbReference type="Proteomes" id="UP000267029"/>
    </source>
</evidence>
<keyword evidence="5" id="KW-1185">Reference proteome</keyword>
<dbReference type="UniPathway" id="UPA00075">
    <property type="reaction ID" value="UER00336"/>
</dbReference>
<evidence type="ECO:0000313" key="4">
    <source>
        <dbReference type="EMBL" id="VDD75078.1"/>
    </source>
</evidence>
<comment type="pathway">
    <text evidence="2">Purine metabolism; IMP biosynthesis via de novo pathway; 5-amino-1-(5-phospho-D-ribosyl)imidazole-4-carboxamide from 5-amino-1-(5-phospho-D-ribosyl)imidazole-4-carboxylate: step 2/2.</text>
</comment>
<dbReference type="PROSITE" id="PS00163">
    <property type="entry name" value="FUMARATE_LYASES"/>
    <property type="match status" value="1"/>
</dbReference>
<comment type="similarity">
    <text evidence="2">Belongs to the lyase 1 family. Adenylosuccinate lyase subfamily.</text>
</comment>
<dbReference type="CDD" id="cd03302">
    <property type="entry name" value="Adenylsuccinate_lyase_2"/>
    <property type="match status" value="1"/>
</dbReference>
<evidence type="ECO:0000256" key="1">
    <source>
        <dbReference type="ARBA" id="ARBA00023239"/>
    </source>
</evidence>
<dbReference type="PRINTS" id="PR00145">
    <property type="entry name" value="ARGSUCLYASE"/>
</dbReference>
<sequence>MNSSNETFESPLNTRYASPEMKFNFSAKRKIMLWRQLWLWLAESQQELGVKITKEQLDEMRSNLDKIDFEQAAKEEAERRHDVMAHVYVFALACPKASPIIHLGATSCDVVDNADLICLRHAFELLAPKVARCVERLAVQARTYRDLVCLGRTHLQPAQPTTVGRRMCMWIQELLLDLENIERARDHLIQFRGAKGAVGTQASFLDLFDGDHDKVSKLDELFAQKAGFSRLWKATGQTYPRKLDSELVSILSSLGATVHKICTDIRLLASIKEMEEPFESHQIGSSAMPYKRNPIRCERACALGRLLMSQSSACLNTASVQWLERSLDDSAIRRVVLPEACLAADACLSILQNIFEGLVVYPKVIERNLAAELPFLAAERILVRMVTLAKADRQECHERIRAHSQAAGAVVKLEGQLNDLVARLQADSYFAPIANELDHLLDSRAFIGRAPAQVDEFLAGEVSPVLQAYANSLEGRSTLTV</sequence>
<evidence type="ECO:0000256" key="2">
    <source>
        <dbReference type="RuleBase" id="RU361172"/>
    </source>
</evidence>
<dbReference type="OrthoDB" id="406045at2759"/>
<comment type="pathway">
    <text evidence="2">Purine metabolism; AMP biosynthesis via de novo pathway; AMP from IMP: step 2/2.</text>
</comment>
<dbReference type="STRING" id="53468.A0A0R3U3E3"/>
<comment type="catalytic activity">
    <reaction evidence="2">
        <text>N(6)-(1,2-dicarboxyethyl)-AMP = fumarate + AMP</text>
        <dbReference type="Rhea" id="RHEA:16853"/>
        <dbReference type="ChEBI" id="CHEBI:29806"/>
        <dbReference type="ChEBI" id="CHEBI:57567"/>
        <dbReference type="ChEBI" id="CHEBI:456215"/>
        <dbReference type="EC" id="4.3.2.2"/>
    </reaction>
</comment>
<dbReference type="InterPro" id="IPR004769">
    <property type="entry name" value="Pur_lyase"/>
</dbReference>
<dbReference type="InterPro" id="IPR022761">
    <property type="entry name" value="Fumarate_lyase_N"/>
</dbReference>
<dbReference type="Gene3D" id="1.10.275.60">
    <property type="match status" value="1"/>
</dbReference>
<dbReference type="Pfam" id="PF10397">
    <property type="entry name" value="ADSL_C"/>
    <property type="match status" value="1"/>
</dbReference>
<evidence type="ECO:0000313" key="6">
    <source>
        <dbReference type="WBParaSite" id="MCU_005141-RA"/>
    </source>
</evidence>
<dbReference type="GO" id="GO:0004018">
    <property type="term" value="F:N6-(1,2-dicarboxyethyl)AMP AMP-lyase (fumarate-forming) activity"/>
    <property type="evidence" value="ECO:0007669"/>
    <property type="project" value="InterPro"/>
</dbReference>
<accession>A0A0R3U3E3</accession>
<dbReference type="GO" id="GO:0070626">
    <property type="term" value="F:(S)-2-(5-amino-1-(5-phospho-D-ribosyl)imidazole-4-carboxamido) succinate lyase (fumarate-forming) activity"/>
    <property type="evidence" value="ECO:0007669"/>
    <property type="project" value="TreeGrafter"/>
</dbReference>
<dbReference type="PRINTS" id="PR00149">
    <property type="entry name" value="FUMRATELYASE"/>
</dbReference>
<keyword evidence="2" id="KW-0658">Purine biosynthesis</keyword>
<dbReference type="GO" id="GO:0006189">
    <property type="term" value="P:'de novo' IMP biosynthetic process"/>
    <property type="evidence" value="ECO:0007669"/>
    <property type="project" value="UniProtKB-UniPathway"/>
</dbReference>
<proteinExistence type="inferred from homology"/>
<dbReference type="SUPFAM" id="SSF48557">
    <property type="entry name" value="L-aspartase-like"/>
    <property type="match status" value="1"/>
</dbReference>
<dbReference type="SMART" id="SM00998">
    <property type="entry name" value="ADSL_C"/>
    <property type="match status" value="1"/>
</dbReference>
<dbReference type="NCBIfam" id="TIGR00928">
    <property type="entry name" value="purB"/>
    <property type="match status" value="1"/>
</dbReference>
<organism evidence="6">
    <name type="scientific">Mesocestoides corti</name>
    <name type="common">Flatworm</name>
    <dbReference type="NCBI Taxonomy" id="53468"/>
    <lineage>
        <taxon>Eukaryota</taxon>
        <taxon>Metazoa</taxon>
        <taxon>Spiralia</taxon>
        <taxon>Lophotrochozoa</taxon>
        <taxon>Platyhelminthes</taxon>
        <taxon>Cestoda</taxon>
        <taxon>Eucestoda</taxon>
        <taxon>Cyclophyllidea</taxon>
        <taxon>Mesocestoididae</taxon>
        <taxon>Mesocestoides</taxon>
    </lineage>
</organism>
<evidence type="ECO:0000259" key="3">
    <source>
        <dbReference type="SMART" id="SM00998"/>
    </source>
</evidence>
<feature type="domain" description="Adenylosuccinate lyase C-terminal" evidence="3">
    <location>
        <begin position="373"/>
        <end position="458"/>
    </location>
</feature>
<dbReference type="Proteomes" id="UP000267029">
    <property type="component" value="Unassembled WGS sequence"/>
</dbReference>
<protein>
    <recommendedName>
        <fullName evidence="2">Adenylosuccinate lyase</fullName>
        <shortName evidence="2">ASL</shortName>
        <ecNumber evidence="2">4.3.2.2</ecNumber>
    </recommendedName>
    <alternativeName>
        <fullName evidence="2">Adenylosuccinase</fullName>
    </alternativeName>
</protein>
<reference evidence="4 5" key="1">
    <citation type="submission" date="2018-10" db="EMBL/GenBank/DDBJ databases">
        <authorList>
            <consortium name="Pathogen Informatics"/>
        </authorList>
    </citation>
    <scope>NUCLEOTIDE SEQUENCE [LARGE SCALE GENOMIC DNA]</scope>
</reference>
<dbReference type="Gene3D" id="1.20.200.10">
    <property type="entry name" value="Fumarase/aspartase (Central domain)"/>
    <property type="match status" value="1"/>
</dbReference>